<sequence length="388" mass="42143">MAEEASPAGAARRPEDAAPTKPESEPEPEPETVRFRSKKRKIGYRQRADDDDDDDAAPVAPPSTTFTATSDAPPKADSASPRPDAHDAAPASSSSSSQEESAVAAALRLRNARRARPRVGVGLASSSHPADEGPGSSSSRGLVPRGANAEADEDARPSLRGIGDRFTHQTGLVASLNDRHMTEYIESRLSSRTAPSQGSASHPLDGEEPHHVPSRTGPSSSIKAVTEQPAKHGKLLEVQVPDRVWDRRDEAQRLRAEKAAAAGPSSKPRRGRNRRGSDDIKRDQLVEQFLHENRLDVYDVPTPAPPRPSAPGDDTSADDRMAEQFRQQYLDEMAQRRQRKRPAQPASRQQQPQGDVLKGPKLGGSRNQRAAVRDALLKQEKEKAGKRF</sequence>
<evidence type="ECO:0000313" key="2">
    <source>
        <dbReference type="Proteomes" id="UP001638806"/>
    </source>
</evidence>
<dbReference type="Proteomes" id="UP001638806">
    <property type="component" value="Unassembled WGS sequence"/>
</dbReference>
<protein>
    <submittedName>
        <fullName evidence="1">Uncharacterized protein</fullName>
    </submittedName>
</protein>
<evidence type="ECO:0000313" key="1">
    <source>
        <dbReference type="EMBL" id="KAL3963988.1"/>
    </source>
</evidence>
<name>A0ACC4E6M0_PURLI</name>
<comment type="caution">
    <text evidence="1">The sequence shown here is derived from an EMBL/GenBank/DDBJ whole genome shotgun (WGS) entry which is preliminary data.</text>
</comment>
<organism evidence="1 2">
    <name type="scientific">Purpureocillium lilacinum</name>
    <name type="common">Paecilomyces lilacinus</name>
    <dbReference type="NCBI Taxonomy" id="33203"/>
    <lineage>
        <taxon>Eukaryota</taxon>
        <taxon>Fungi</taxon>
        <taxon>Dikarya</taxon>
        <taxon>Ascomycota</taxon>
        <taxon>Pezizomycotina</taxon>
        <taxon>Sordariomycetes</taxon>
        <taxon>Hypocreomycetidae</taxon>
        <taxon>Hypocreales</taxon>
        <taxon>Ophiocordycipitaceae</taxon>
        <taxon>Purpureocillium</taxon>
    </lineage>
</organism>
<reference evidence="1" key="1">
    <citation type="submission" date="2024-12" db="EMBL/GenBank/DDBJ databases">
        <title>Comparative genomics and development of molecular markers within Purpureocillium lilacinum and among Purpureocillium species.</title>
        <authorList>
            <person name="Yeh Z.-Y."/>
            <person name="Ni N.-T."/>
            <person name="Lo P.-H."/>
            <person name="Mushyakhwo K."/>
            <person name="Lin C.-F."/>
            <person name="Nai Y.-S."/>
        </authorList>
    </citation>
    <scope>NUCLEOTIDE SEQUENCE</scope>
    <source>
        <strain evidence="1">NCHU-NPUST-175</strain>
    </source>
</reference>
<proteinExistence type="predicted"/>
<accession>A0ACC4E6M0</accession>
<keyword evidence="2" id="KW-1185">Reference proteome</keyword>
<gene>
    <name evidence="1" type="ORF">ACCO45_000992</name>
</gene>
<dbReference type="EMBL" id="JBGNUJ010000002">
    <property type="protein sequence ID" value="KAL3963988.1"/>
    <property type="molecule type" value="Genomic_DNA"/>
</dbReference>